<keyword evidence="4 5" id="KW-0472">Membrane</keyword>
<feature type="transmembrane region" description="Helical" evidence="5">
    <location>
        <begin position="9"/>
        <end position="30"/>
    </location>
</feature>
<feature type="transmembrane region" description="Helical" evidence="5">
    <location>
        <begin position="86"/>
        <end position="111"/>
    </location>
</feature>
<gene>
    <name evidence="6" type="ORF">EDD75_1698</name>
</gene>
<protein>
    <submittedName>
        <fullName evidence="6">4-hydroxybenzoate polyprenyltransferase</fullName>
    </submittedName>
</protein>
<keyword evidence="7" id="KW-1185">Reference proteome</keyword>
<dbReference type="GO" id="GO:0016020">
    <property type="term" value="C:membrane"/>
    <property type="evidence" value="ECO:0007669"/>
    <property type="project" value="UniProtKB-SubCell"/>
</dbReference>
<reference evidence="6 7" key="1">
    <citation type="submission" date="2018-11" db="EMBL/GenBank/DDBJ databases">
        <title>Genomic Encyclopedia of Type Strains, Phase IV (KMG-IV): sequencing the most valuable type-strain genomes for metagenomic binning, comparative biology and taxonomic classification.</title>
        <authorList>
            <person name="Goeker M."/>
        </authorList>
    </citation>
    <scope>NUCLEOTIDE SEQUENCE [LARGE SCALE GENOMIC DNA]</scope>
    <source>
        <strain evidence="6 7">DSM 102936</strain>
    </source>
</reference>
<dbReference type="AlphaFoldDB" id="A0A3N5AD68"/>
<dbReference type="EMBL" id="RKRE01000003">
    <property type="protein sequence ID" value="RPF42597.1"/>
    <property type="molecule type" value="Genomic_DNA"/>
</dbReference>
<comment type="subcellular location">
    <subcellularLocation>
        <location evidence="1">Membrane</location>
        <topology evidence="1">Multi-pass membrane protein</topology>
    </subcellularLocation>
</comment>
<feature type="transmembrane region" description="Helical" evidence="5">
    <location>
        <begin position="213"/>
        <end position="229"/>
    </location>
</feature>
<dbReference type="Pfam" id="PF01040">
    <property type="entry name" value="UbiA"/>
    <property type="match status" value="1"/>
</dbReference>
<dbReference type="Proteomes" id="UP000282654">
    <property type="component" value="Unassembled WGS sequence"/>
</dbReference>
<evidence type="ECO:0000313" key="7">
    <source>
        <dbReference type="Proteomes" id="UP000282654"/>
    </source>
</evidence>
<dbReference type="Gene3D" id="1.10.357.140">
    <property type="entry name" value="UbiA prenyltransferase"/>
    <property type="match status" value="1"/>
</dbReference>
<evidence type="ECO:0000256" key="2">
    <source>
        <dbReference type="ARBA" id="ARBA00022692"/>
    </source>
</evidence>
<dbReference type="OrthoDB" id="9803632at2"/>
<feature type="transmembrane region" description="Helical" evidence="5">
    <location>
        <begin position="235"/>
        <end position="254"/>
    </location>
</feature>
<proteinExistence type="predicted"/>
<dbReference type="GO" id="GO:0016765">
    <property type="term" value="F:transferase activity, transferring alkyl or aryl (other than methyl) groups"/>
    <property type="evidence" value="ECO:0007669"/>
    <property type="project" value="InterPro"/>
</dbReference>
<keyword evidence="6" id="KW-0808">Transferase</keyword>
<evidence type="ECO:0000313" key="6">
    <source>
        <dbReference type="EMBL" id="RPF42597.1"/>
    </source>
</evidence>
<evidence type="ECO:0000256" key="3">
    <source>
        <dbReference type="ARBA" id="ARBA00022989"/>
    </source>
</evidence>
<organism evidence="6 7">
    <name type="scientific">Thermodesulfitimonas autotrophica</name>
    <dbReference type="NCBI Taxonomy" id="1894989"/>
    <lineage>
        <taxon>Bacteria</taxon>
        <taxon>Bacillati</taxon>
        <taxon>Bacillota</taxon>
        <taxon>Clostridia</taxon>
        <taxon>Thermoanaerobacterales</taxon>
        <taxon>Thermoanaerobacteraceae</taxon>
        <taxon>Thermodesulfitimonas</taxon>
    </lineage>
</organism>
<keyword evidence="3 5" id="KW-1133">Transmembrane helix</keyword>
<evidence type="ECO:0000256" key="5">
    <source>
        <dbReference type="SAM" id="Phobius"/>
    </source>
</evidence>
<dbReference type="InterPro" id="IPR000537">
    <property type="entry name" value="UbiA_prenyltransferase"/>
</dbReference>
<evidence type="ECO:0000256" key="1">
    <source>
        <dbReference type="ARBA" id="ARBA00004141"/>
    </source>
</evidence>
<sequence length="304" mass="34342">MHPGKLKKLALYLLLPRPGAITGGAIYFWGGVAYGVALDRHFSIADIAVAWLGIEFLINQAKYWLNDYKDVGCDRLHPRKSERASVGGYFPVKWLPLLAALRMIAGIVFLLWCRPQVLPFALLLPAIQLLYDSVKRVPLLNAGVAATGSLVRFAAGYAAVTGVWPLFFPCLLVYCQRLAVYVAAYSAEGRYLLRYGKTPGKEYTFFYARRPHLEKLALALFLGLLVFALERHVPGGIVVTGIVIALLGVLYYRINGPGDRIYWEGWKVLWTILSYGFRQLSAQWWLKWCRKFLSRRKLLCPRDG</sequence>
<name>A0A3N5AD68_9THEO</name>
<accession>A0A3N5AD68</accession>
<dbReference type="InterPro" id="IPR044878">
    <property type="entry name" value="UbiA_sf"/>
</dbReference>
<dbReference type="RefSeq" id="WP_123930950.1">
    <property type="nucleotide sequence ID" value="NZ_RKRE01000003.1"/>
</dbReference>
<evidence type="ECO:0000256" key="4">
    <source>
        <dbReference type="ARBA" id="ARBA00023136"/>
    </source>
</evidence>
<comment type="caution">
    <text evidence="6">The sequence shown here is derived from an EMBL/GenBank/DDBJ whole genome shotgun (WGS) entry which is preliminary data.</text>
</comment>
<keyword evidence="2 5" id="KW-0812">Transmembrane</keyword>